<feature type="transmembrane region" description="Helical" evidence="3">
    <location>
        <begin position="579"/>
        <end position="603"/>
    </location>
</feature>
<gene>
    <name evidence="5" type="ORF">KVV02_003703</name>
</gene>
<feature type="compositionally biased region" description="Acidic residues" evidence="2">
    <location>
        <begin position="787"/>
        <end position="805"/>
    </location>
</feature>
<dbReference type="Gene3D" id="3.90.190.10">
    <property type="entry name" value="Protein tyrosine phosphatase superfamily"/>
    <property type="match status" value="1"/>
</dbReference>
<dbReference type="PANTHER" id="PTHR23339">
    <property type="entry name" value="TYROSINE SPECIFIC PROTEIN PHOSPHATASE AND DUAL SPECIFICITY PROTEIN PHOSPHATASE"/>
    <property type="match status" value="1"/>
</dbReference>
<dbReference type="InterPro" id="IPR057023">
    <property type="entry name" value="PTP-SAK"/>
</dbReference>
<dbReference type="InterPro" id="IPR000387">
    <property type="entry name" value="Tyr_Pase_dom"/>
</dbReference>
<dbReference type="InterPro" id="IPR029021">
    <property type="entry name" value="Prot-tyrosine_phosphatase-like"/>
</dbReference>
<feature type="region of interest" description="Disordered" evidence="2">
    <location>
        <begin position="311"/>
        <end position="372"/>
    </location>
</feature>
<feature type="transmembrane region" description="Helical" evidence="3">
    <location>
        <begin position="636"/>
        <end position="661"/>
    </location>
</feature>
<feature type="transmembrane region" description="Helical" evidence="3">
    <location>
        <begin position="1088"/>
        <end position="1110"/>
    </location>
</feature>
<feature type="region of interest" description="Disordered" evidence="2">
    <location>
        <begin position="787"/>
        <end position="808"/>
    </location>
</feature>
<feature type="compositionally biased region" description="Low complexity" evidence="2">
    <location>
        <begin position="352"/>
        <end position="369"/>
    </location>
</feature>
<feature type="transmembrane region" description="Helical" evidence="3">
    <location>
        <begin position="432"/>
        <end position="452"/>
    </location>
</feature>
<dbReference type="EMBL" id="JAIFTL010000021">
    <property type="protein sequence ID" value="KAG9326352.1"/>
    <property type="molecule type" value="Genomic_DNA"/>
</dbReference>
<dbReference type="GO" id="GO:0016791">
    <property type="term" value="F:phosphatase activity"/>
    <property type="evidence" value="ECO:0007669"/>
    <property type="project" value="UniProtKB-ARBA"/>
</dbReference>
<keyword evidence="3" id="KW-1133">Transmembrane helix</keyword>
<evidence type="ECO:0000256" key="3">
    <source>
        <dbReference type="SAM" id="Phobius"/>
    </source>
</evidence>
<dbReference type="InterPro" id="IPR050561">
    <property type="entry name" value="PTP"/>
</dbReference>
<feature type="transmembrane region" description="Helical" evidence="3">
    <location>
        <begin position="1002"/>
        <end position="1028"/>
    </location>
</feature>
<keyword evidence="3" id="KW-0472">Membrane</keyword>
<dbReference type="PROSITE" id="PS50056">
    <property type="entry name" value="TYR_PHOSPHATASE_2"/>
    <property type="match status" value="1"/>
</dbReference>
<keyword evidence="1" id="KW-0378">Hydrolase</keyword>
<keyword evidence="3" id="KW-0812">Transmembrane</keyword>
<evidence type="ECO:0000256" key="2">
    <source>
        <dbReference type="SAM" id="MobiDB-lite"/>
    </source>
</evidence>
<organism evidence="5 6">
    <name type="scientific">Mortierella alpina</name>
    <name type="common">Oleaginous fungus</name>
    <name type="synonym">Mortierella renispora</name>
    <dbReference type="NCBI Taxonomy" id="64518"/>
    <lineage>
        <taxon>Eukaryota</taxon>
        <taxon>Fungi</taxon>
        <taxon>Fungi incertae sedis</taxon>
        <taxon>Mucoromycota</taxon>
        <taxon>Mortierellomycotina</taxon>
        <taxon>Mortierellomycetes</taxon>
        <taxon>Mortierellales</taxon>
        <taxon>Mortierellaceae</taxon>
        <taxon>Mortierella</taxon>
    </lineage>
</organism>
<dbReference type="Pfam" id="PF22784">
    <property type="entry name" value="PTP-SAK"/>
    <property type="match status" value="1"/>
</dbReference>
<dbReference type="AlphaFoldDB" id="A0A9P8AC16"/>
<evidence type="ECO:0000259" key="4">
    <source>
        <dbReference type="PROSITE" id="PS50056"/>
    </source>
</evidence>
<evidence type="ECO:0000256" key="1">
    <source>
        <dbReference type="ARBA" id="ARBA00022801"/>
    </source>
</evidence>
<comment type="caution">
    <text evidence="5">The sequence shown here is derived from an EMBL/GenBank/DDBJ whole genome shotgun (WGS) entry which is preliminary data.</text>
</comment>
<dbReference type="Proteomes" id="UP000717515">
    <property type="component" value="Unassembled WGS sequence"/>
</dbReference>
<proteinExistence type="predicted"/>
<sequence>MSLPLRNLPSIQAGADLVYQSDELPPQGYYKSKPVSYKDSISHPINVSWIIPAWISALLQEDMTVPKQQPLVAFAQREADAMQRMDATDAITRAQAMYPNWRPRGNLGLSSCPGKKVRLDGPVNGRAKIVRDLDLDFDRLEKLGFTRVVCCLFDEELELLGSPFPQYLEAASNHGLDVVRIPMVEGSTPYSFAEMDQVLDRMDERTRNGQNVLVHCRGGVGRAAVVACCWLLRLRYFNDHREVIEWVRAQRSPKAIETREQAQFVMGYQLWTLGGAARESSIVYENEIKRRIDWSESNMAKARADAALMNERGHGNPSQKHQHGSQLPSNHPNSQALKVEAERKDKDDEDTLSSSSSNSSIPSTATVSSRQKVPVLSSSLSGTQRSTTSDSQSQPILPFWTPLFWAAALSVPLHALKSALLPVLHEALENDILDILASTIGAIVTFIIRFFLGRYITYAIKTLFLGYCHVMHVLCDGRSTSGSKDEATQKGAPEDGVDRRELDTMDEDNYELHPNYQTLVDQEPDDYARASNSPSYLNLLRLALVYGLLQLATPEELWTFAKTAWSETPIGTAKQLSQLMFILTLHIAYSCFWSFVSFMEALLYRNLTEKQLKEQSVLHTVPRSIRKAMQQSLNSTLTTVIVLSTIAVLGALSAILSVGVVHDVHGLIAQTHHRVMFFRQEQSRPALGDKEDPVDPKQSLVKQMDAVLSQAYDAGLELFNPILKDAFPDLAWGATEWAAQVANVVVDSDYKPATTSYQATKTTTCRAPLKTEPDPVDLFQPYKTVFEDDPESLDDSEDLADEPTVQEDTVQQPEMWTIPTLKFMRLSGSRFRRAQEFVAQKLPQQQPSKAINVSHAKHLLNVLLDYKGLDTPNILYGFNVFNDLLFRWILFVLGLITFTGLRVSPLQRIGWLIDQALASSPSFGSFRLSTSPSPGRILAKSLEFSISGTFISMFKLSIYHTLFTLTLTHYLGDRVMGLAAVGAASSNFVAIKYAWLTSLFGIVLTVFPIAPNWLVAIPGALIHFYVYGERPVEALAMVAAHMVFTMFVDGTVWDSHVVRTARPSVSSAFWLGLWIFLGGMKWGTKGLLLGPVLYAAVPAIWAAVLELRGVPSKHKAPRRSANTETGRPFHEHLEKDVQDKFYSRPRGSRVCA</sequence>
<dbReference type="FunFam" id="3.90.190.10:FF:000157">
    <property type="entry name" value="Protein-tyrosine phosphatase"/>
    <property type="match status" value="1"/>
</dbReference>
<feature type="transmembrane region" description="Helical" evidence="3">
    <location>
        <begin position="944"/>
        <end position="963"/>
    </location>
</feature>
<evidence type="ECO:0000313" key="5">
    <source>
        <dbReference type="EMBL" id="KAG9326352.1"/>
    </source>
</evidence>
<reference evidence="5" key="1">
    <citation type="submission" date="2021-07" db="EMBL/GenBank/DDBJ databases">
        <title>Draft genome of Mortierella alpina, strain LL118, isolated from an aspen leaf litter sample.</title>
        <authorList>
            <person name="Yang S."/>
            <person name="Vinatzer B.A."/>
        </authorList>
    </citation>
    <scope>NUCLEOTIDE SEQUENCE</scope>
    <source>
        <strain evidence="5">LL118</strain>
    </source>
</reference>
<feature type="transmembrane region" description="Helical" evidence="3">
    <location>
        <begin position="885"/>
        <end position="903"/>
    </location>
</feature>
<feature type="compositionally biased region" description="Polar residues" evidence="2">
    <location>
        <begin position="316"/>
        <end position="336"/>
    </location>
</feature>
<feature type="domain" description="Tyrosine specific protein phosphatases" evidence="4">
    <location>
        <begin position="193"/>
        <end position="251"/>
    </location>
</feature>
<evidence type="ECO:0000313" key="6">
    <source>
        <dbReference type="Proteomes" id="UP000717515"/>
    </source>
</evidence>
<dbReference type="SUPFAM" id="SSF52799">
    <property type="entry name" value="(Phosphotyrosine protein) phosphatases II"/>
    <property type="match status" value="1"/>
</dbReference>
<protein>
    <recommendedName>
        <fullName evidence="4">Tyrosine specific protein phosphatases domain-containing protein</fullName>
    </recommendedName>
</protein>
<accession>A0A9P8AC16</accession>
<name>A0A9P8AC16_MORAP</name>